<dbReference type="SUPFAM" id="SSF49373">
    <property type="entry name" value="Invasin/intimin cell-adhesion fragments"/>
    <property type="match status" value="1"/>
</dbReference>
<evidence type="ECO:0000313" key="2">
    <source>
        <dbReference type="EMBL" id="QCT07434.1"/>
    </source>
</evidence>
<evidence type="ECO:0000256" key="1">
    <source>
        <dbReference type="SAM" id="SignalP"/>
    </source>
</evidence>
<protein>
    <recommendedName>
        <fullName evidence="4">BIG2 domain-containing protein</fullName>
    </recommendedName>
</protein>
<reference evidence="2 3" key="1">
    <citation type="submission" date="2019-04" db="EMBL/GenBank/DDBJ databases">
        <authorList>
            <person name="Embree M."/>
            <person name="Gaffney J.R."/>
        </authorList>
    </citation>
    <scope>NUCLEOTIDE SEQUENCE [LARGE SCALE GENOMIC DNA]</scope>
    <source>
        <strain evidence="2 3">JE7A12</strain>
    </source>
</reference>
<name>A0A4P8XY38_9FIRM</name>
<sequence>MKKLLAIILAVVCIIPTMAVSFSVSAKAASNQVKTTNVSLYQYGESTYTVNKSKSTQKYSYGYTVSNNNGKNIVVAKNDSKSKLQLTVGGNKVTSSTKPVITVYYKQGKKKVDVQKFNVTVKQFRPTDTFVDVDKTVNHTVDFPSKTRDLSIKVTNERKATANGNVIQGKTVGTTKAELYLNKSYFSNKKCVKSNKDVLLGAFRIRVCEYKPSIKENAEISLYYCKAFNQFSGIDNIRTYNDDKNTEGKNSFTFAKGITSYFNEKTPGLKYQIVAKKSGIVGLYGNRVYSKSVGKTTANIYGIQSDGKTVNYGSLPVNVKKVSMAKIAQIKYENSECDIFDPYYEGNVTLSLSNVKTFNSKYTIMYNFLNTNGFSFNPSDYKITFKCTNPKIASVSSNGIVTAKKVGSTKFNFTIKFSDGSTFNYGYETITVEK</sequence>
<dbReference type="Proteomes" id="UP000301475">
    <property type="component" value="Chromosome"/>
</dbReference>
<keyword evidence="1" id="KW-0732">Signal</keyword>
<feature type="signal peptide" evidence="1">
    <location>
        <begin position="1"/>
        <end position="28"/>
    </location>
</feature>
<feature type="chain" id="PRO_5020913792" description="BIG2 domain-containing protein" evidence="1">
    <location>
        <begin position="29"/>
        <end position="434"/>
    </location>
</feature>
<dbReference type="InterPro" id="IPR008964">
    <property type="entry name" value="Invasin/intimin_cell_adhesion"/>
</dbReference>
<accession>A0A4P8XY38</accession>
<gene>
    <name evidence="2" type="ORF">E5Z56_08760</name>
</gene>
<evidence type="ECO:0008006" key="4">
    <source>
        <dbReference type="Google" id="ProtNLM"/>
    </source>
</evidence>
<dbReference type="EMBL" id="CP039381">
    <property type="protein sequence ID" value="QCT07434.1"/>
    <property type="molecule type" value="Genomic_DNA"/>
</dbReference>
<keyword evidence="3" id="KW-1185">Reference proteome</keyword>
<dbReference type="RefSeq" id="WP_138157447.1">
    <property type="nucleotide sequence ID" value="NZ_CP039381.1"/>
</dbReference>
<dbReference type="Gene3D" id="2.60.40.1080">
    <property type="match status" value="1"/>
</dbReference>
<evidence type="ECO:0000313" key="3">
    <source>
        <dbReference type="Proteomes" id="UP000301475"/>
    </source>
</evidence>
<organism evidence="2 3">
    <name type="scientific">Ruminococcus bovis</name>
    <dbReference type="NCBI Taxonomy" id="2564099"/>
    <lineage>
        <taxon>Bacteria</taxon>
        <taxon>Bacillati</taxon>
        <taxon>Bacillota</taxon>
        <taxon>Clostridia</taxon>
        <taxon>Eubacteriales</taxon>
        <taxon>Oscillospiraceae</taxon>
        <taxon>Ruminococcus</taxon>
    </lineage>
</organism>
<proteinExistence type="predicted"/>
<dbReference type="KEGG" id="ruj:E5Z56_08760"/>
<dbReference type="AlphaFoldDB" id="A0A4P8XY38"/>